<evidence type="ECO:0008006" key="6">
    <source>
        <dbReference type="Google" id="ProtNLM"/>
    </source>
</evidence>
<evidence type="ECO:0000256" key="1">
    <source>
        <dbReference type="ARBA" id="ARBA00022723"/>
    </source>
</evidence>
<organism evidence="4 5">
    <name type="scientific">Amblyomma americanum</name>
    <name type="common">Lone star tick</name>
    <dbReference type="NCBI Taxonomy" id="6943"/>
    <lineage>
        <taxon>Eukaryota</taxon>
        <taxon>Metazoa</taxon>
        <taxon>Ecdysozoa</taxon>
        <taxon>Arthropoda</taxon>
        <taxon>Chelicerata</taxon>
        <taxon>Arachnida</taxon>
        <taxon>Acari</taxon>
        <taxon>Parasitiformes</taxon>
        <taxon>Ixodida</taxon>
        <taxon>Ixodoidea</taxon>
        <taxon>Ixodidae</taxon>
        <taxon>Amblyomminae</taxon>
        <taxon>Amblyomma</taxon>
    </lineage>
</organism>
<dbReference type="Proteomes" id="UP001321473">
    <property type="component" value="Unassembled WGS sequence"/>
</dbReference>
<dbReference type="InterPro" id="IPR013083">
    <property type="entry name" value="Znf_RING/FYVE/PHD"/>
</dbReference>
<keyword evidence="1" id="KW-0479">Metal-binding</keyword>
<keyword evidence="3" id="KW-0862">Zinc</keyword>
<evidence type="ECO:0000256" key="3">
    <source>
        <dbReference type="ARBA" id="ARBA00022833"/>
    </source>
</evidence>
<evidence type="ECO:0000256" key="2">
    <source>
        <dbReference type="ARBA" id="ARBA00022771"/>
    </source>
</evidence>
<evidence type="ECO:0000313" key="4">
    <source>
        <dbReference type="EMBL" id="KAK8758604.1"/>
    </source>
</evidence>
<dbReference type="EMBL" id="JARKHS020033941">
    <property type="protein sequence ID" value="KAK8758604.1"/>
    <property type="molecule type" value="Genomic_DNA"/>
</dbReference>
<comment type="caution">
    <text evidence="4">The sequence shown here is derived from an EMBL/GenBank/DDBJ whole genome shotgun (WGS) entry which is preliminary data.</text>
</comment>
<dbReference type="SUPFAM" id="SSF49599">
    <property type="entry name" value="TRAF domain-like"/>
    <property type="match status" value="1"/>
</dbReference>
<dbReference type="GO" id="GO:0008270">
    <property type="term" value="F:zinc ion binding"/>
    <property type="evidence" value="ECO:0007669"/>
    <property type="project" value="UniProtKB-KW"/>
</dbReference>
<dbReference type="InterPro" id="IPR017907">
    <property type="entry name" value="Znf_RING_CS"/>
</dbReference>
<sequence>MATRCVQYTLVGFSAELDWRSLCFVKPLPRNRVCSACGLVRRTTVLLPCGHTLCECCYGQCEQDGLHVCALDSYECQDEDVEWRDLSDEELLKREVKCWNQQSGCQYVTTISGIAEHFQSECQHHTLCCPKCSASVLFREIIAHLKSGVCDPLKPPASDCRDESVRDESVFFTYFREELSVQAREIKECMDRFVGDIKAHGLGIPPVNMP</sequence>
<evidence type="ECO:0000313" key="5">
    <source>
        <dbReference type="Proteomes" id="UP001321473"/>
    </source>
</evidence>
<gene>
    <name evidence="4" type="ORF">V5799_003768</name>
</gene>
<dbReference type="Gene3D" id="3.30.40.10">
    <property type="entry name" value="Zinc/RING finger domain, C3HC4 (zinc finger)"/>
    <property type="match status" value="1"/>
</dbReference>
<protein>
    <recommendedName>
        <fullName evidence="6">Tnf receptor-associated factor</fullName>
    </recommendedName>
</protein>
<dbReference type="AlphaFoldDB" id="A0AAQ4D814"/>
<proteinExistence type="predicted"/>
<name>A0AAQ4D814_AMBAM</name>
<keyword evidence="5" id="KW-1185">Reference proteome</keyword>
<accession>A0AAQ4D814</accession>
<dbReference type="PROSITE" id="PS00518">
    <property type="entry name" value="ZF_RING_1"/>
    <property type="match status" value="1"/>
</dbReference>
<reference evidence="4 5" key="1">
    <citation type="journal article" date="2023" name="Arcadia Sci">
        <title>De novo assembly of a long-read Amblyomma americanum tick genome.</title>
        <authorList>
            <person name="Chou S."/>
            <person name="Poskanzer K.E."/>
            <person name="Rollins M."/>
            <person name="Thuy-Boun P.S."/>
        </authorList>
    </citation>
    <scope>NUCLEOTIDE SEQUENCE [LARGE SCALE GENOMIC DNA]</scope>
    <source>
        <strain evidence="4">F_SG_1</strain>
        <tissue evidence="4">Salivary glands</tissue>
    </source>
</reference>
<keyword evidence="2" id="KW-0863">Zinc-finger</keyword>